<keyword evidence="4" id="KW-0378">Hydrolase</keyword>
<dbReference type="SUPFAM" id="SSF51445">
    <property type="entry name" value="(Trans)glycosidases"/>
    <property type="match status" value="1"/>
</dbReference>
<dbReference type="GO" id="GO:0004563">
    <property type="term" value="F:beta-N-acetylhexosaminidase activity"/>
    <property type="evidence" value="ECO:0007669"/>
    <property type="project" value="UniProtKB-EC"/>
</dbReference>
<evidence type="ECO:0000313" key="7">
    <source>
        <dbReference type="Proteomes" id="UP000494206"/>
    </source>
</evidence>
<accession>A0A8S1EQD9</accession>
<dbReference type="Proteomes" id="UP000494206">
    <property type="component" value="Unassembled WGS sequence"/>
</dbReference>
<dbReference type="PANTHER" id="PTHR21040">
    <property type="entry name" value="BCDNA.GH04120"/>
    <property type="match status" value="1"/>
</dbReference>
<dbReference type="Gene3D" id="3.20.20.80">
    <property type="entry name" value="Glycosidases"/>
    <property type="match status" value="1"/>
</dbReference>
<evidence type="ECO:0000256" key="4">
    <source>
        <dbReference type="ARBA" id="ARBA00022801"/>
    </source>
</evidence>
<sequence length="544" mass="63539">MKNKDSLADPERVDSPDGEMLFQKVITTKRITVRPRKKTNYIIDGEKYPKLSLDNKFIPQRRIIHLDLKGAPYKPSFFPYLFAFFNQIKATGVLIEWEDMFPYKGRLAEAVNKNAYDIQTVRTILGEARKHHLEIIPLVQTMGHLEWILKLKKFAHLREDSRFPQVICFSDDEAWNLISEMISEVADLHKEFGMNYFHMGADEAFQIGICNASIVKLRTESTRERLMLWHMSRTANFIKKNYNDVTVLAWHDMLVNAMEPDLDEYGVVNLIQPVLWNYAEDLDLYLPRSTWSVLKNFGNIWASSAWKGADGPARYATHSEHYIKNHESWVTQLNTFYKDFEAIEGIIMSGWSRYDHLAVLAELAPVALPTLAMSMETILEAKHLNSYPITNELLQCSPPVGLGYSASGCSFPGSRVYELVNDLYQKRRQLRSYREDDYELNGWMSRMADDYIVSSHWYIDKIQPMIEMHALPLEQLELDLRNALSSIYYNDTVDEFIFTYLEEDLHWIRRKRETMKKISEASEFPRRPFIMSSKLRDECGNTKQ</sequence>
<dbReference type="InterPro" id="IPR038901">
    <property type="entry name" value="HEXDC-like"/>
</dbReference>
<comment type="similarity">
    <text evidence="2">Belongs to the glycosyl hydrolase 20 family.</text>
</comment>
<evidence type="ECO:0000313" key="6">
    <source>
        <dbReference type="EMBL" id="CAB3402375.1"/>
    </source>
</evidence>
<feature type="domain" description="Glycoside hydrolase family 20 catalytic" evidence="5">
    <location>
        <begin position="113"/>
        <end position="258"/>
    </location>
</feature>
<dbReference type="CDD" id="cd06565">
    <property type="entry name" value="GH20_GcnA-like"/>
    <property type="match status" value="1"/>
</dbReference>
<comment type="caution">
    <text evidence="6">The sequence shown here is derived from an EMBL/GenBank/DDBJ whole genome shotgun (WGS) entry which is preliminary data.</text>
</comment>
<gene>
    <name evidence="6" type="ORF">CBOVIS_LOCUS4998</name>
</gene>
<dbReference type="AlphaFoldDB" id="A0A8S1EQD9"/>
<evidence type="ECO:0000259" key="5">
    <source>
        <dbReference type="Pfam" id="PF00728"/>
    </source>
</evidence>
<evidence type="ECO:0000256" key="3">
    <source>
        <dbReference type="ARBA" id="ARBA00012663"/>
    </source>
</evidence>
<dbReference type="PANTHER" id="PTHR21040:SF11">
    <property type="entry name" value="BETA-N-ACETYLHEXOSAMINIDASE"/>
    <property type="match status" value="1"/>
</dbReference>
<dbReference type="EMBL" id="CADEPM010000003">
    <property type="protein sequence ID" value="CAB3402375.1"/>
    <property type="molecule type" value="Genomic_DNA"/>
</dbReference>
<reference evidence="6 7" key="1">
    <citation type="submission" date="2020-04" db="EMBL/GenBank/DDBJ databases">
        <authorList>
            <person name="Laetsch R D."/>
            <person name="Stevens L."/>
            <person name="Kumar S."/>
            <person name="Blaxter L. M."/>
        </authorList>
    </citation>
    <scope>NUCLEOTIDE SEQUENCE [LARGE SCALE GENOMIC DNA]</scope>
</reference>
<dbReference type="EC" id="3.2.1.52" evidence="3"/>
<proteinExistence type="inferred from homology"/>
<keyword evidence="7" id="KW-1185">Reference proteome</keyword>
<protein>
    <recommendedName>
        <fullName evidence="3">beta-N-acetylhexosaminidase</fullName>
        <ecNumber evidence="3">3.2.1.52</ecNumber>
    </recommendedName>
</protein>
<dbReference type="InterPro" id="IPR015883">
    <property type="entry name" value="Glyco_hydro_20_cat"/>
</dbReference>
<evidence type="ECO:0000256" key="2">
    <source>
        <dbReference type="ARBA" id="ARBA00006285"/>
    </source>
</evidence>
<comment type="catalytic activity">
    <reaction evidence="1">
        <text>Hydrolysis of terminal non-reducing N-acetyl-D-hexosamine residues in N-acetyl-beta-D-hexosaminides.</text>
        <dbReference type="EC" id="3.2.1.52"/>
    </reaction>
</comment>
<dbReference type="InterPro" id="IPR017853">
    <property type="entry name" value="GH"/>
</dbReference>
<dbReference type="Pfam" id="PF00728">
    <property type="entry name" value="Glyco_hydro_20"/>
    <property type="match status" value="1"/>
</dbReference>
<dbReference type="OrthoDB" id="47475at2759"/>
<organism evidence="6 7">
    <name type="scientific">Caenorhabditis bovis</name>
    <dbReference type="NCBI Taxonomy" id="2654633"/>
    <lineage>
        <taxon>Eukaryota</taxon>
        <taxon>Metazoa</taxon>
        <taxon>Ecdysozoa</taxon>
        <taxon>Nematoda</taxon>
        <taxon>Chromadorea</taxon>
        <taxon>Rhabditida</taxon>
        <taxon>Rhabditina</taxon>
        <taxon>Rhabditomorpha</taxon>
        <taxon>Rhabditoidea</taxon>
        <taxon>Rhabditidae</taxon>
        <taxon>Peloderinae</taxon>
        <taxon>Caenorhabditis</taxon>
    </lineage>
</organism>
<dbReference type="GO" id="GO:0005975">
    <property type="term" value="P:carbohydrate metabolic process"/>
    <property type="evidence" value="ECO:0007669"/>
    <property type="project" value="InterPro"/>
</dbReference>
<evidence type="ECO:0000256" key="1">
    <source>
        <dbReference type="ARBA" id="ARBA00001231"/>
    </source>
</evidence>
<name>A0A8S1EQD9_9PELO</name>